<gene>
    <name evidence="1" type="ORF">Strvi_5534</name>
</gene>
<sequence length="192" mass="20649">MLTLIAYEERLRLSLDLASVIAATTRWLVRAYPAADGATNAALAEAQARQAVTVAAWLRYPTSTDAGLLALAGPGGSFRLDWLADAEPYEINGPDGIWRTYVDEVVASWAAALLTCSTLASQAVAALDDCEHGAGTPGEFRRLTAPDAHDCRAAPLLRHPDLLALVVDLHRPQLVERLRRLHSDDQTPTSAV</sequence>
<dbReference type="eggNOG" id="ENOG5032R8Z">
    <property type="taxonomic scope" value="Bacteria"/>
</dbReference>
<reference evidence="1" key="1">
    <citation type="submission" date="2011-08" db="EMBL/GenBank/DDBJ databases">
        <title>Complete sequence of chromosome of Streptomyces violaceusniger Tu 4113.</title>
        <authorList>
            <consortium name="US DOE Joint Genome Institute"/>
            <person name="Lucas S."/>
            <person name="Han J."/>
            <person name="Lapidus A."/>
            <person name="Cheng J.-F."/>
            <person name="Goodwin L."/>
            <person name="Pitluck S."/>
            <person name="Peters L."/>
            <person name="Ivanova N."/>
            <person name="Daligault H."/>
            <person name="Detter J.C."/>
            <person name="Han C."/>
            <person name="Tapia R."/>
            <person name="Land M."/>
            <person name="Hauser L."/>
            <person name="Kyrpides N."/>
            <person name="Ivanova N."/>
            <person name="Pagani I."/>
            <person name="Hagen A."/>
            <person name="Katz L."/>
            <person name="Fiedler H.-P."/>
            <person name="Keasling J."/>
            <person name="Fortman J."/>
            <person name="Woyke T."/>
        </authorList>
    </citation>
    <scope>NUCLEOTIDE SEQUENCE [LARGE SCALE GENOMIC DNA]</scope>
    <source>
        <strain evidence="1">Tu 4113</strain>
    </source>
</reference>
<keyword evidence="2" id="KW-1185">Reference proteome</keyword>
<proteinExistence type="predicted"/>
<dbReference type="HOGENOM" id="CLU_1509722_0_0_11"/>
<dbReference type="Proteomes" id="UP000008703">
    <property type="component" value="Chromosome"/>
</dbReference>
<dbReference type="KEGG" id="svl:Strvi_5534"/>
<name>G2P5M4_STRV4</name>
<protein>
    <submittedName>
        <fullName evidence="1">Uncharacterized protein</fullName>
    </submittedName>
</protein>
<organism evidence="1 2">
    <name type="scientific">Streptomyces violaceusniger (strain Tu 4113)</name>
    <dbReference type="NCBI Taxonomy" id="653045"/>
    <lineage>
        <taxon>Bacteria</taxon>
        <taxon>Bacillati</taxon>
        <taxon>Actinomycetota</taxon>
        <taxon>Actinomycetes</taxon>
        <taxon>Kitasatosporales</taxon>
        <taxon>Streptomycetaceae</taxon>
        <taxon>Streptomyces</taxon>
        <taxon>Streptomyces violaceusniger group</taxon>
    </lineage>
</organism>
<accession>G2P5M4</accession>
<dbReference type="EMBL" id="CP002994">
    <property type="protein sequence ID" value="AEM85055.1"/>
    <property type="molecule type" value="Genomic_DNA"/>
</dbReference>
<evidence type="ECO:0000313" key="2">
    <source>
        <dbReference type="Proteomes" id="UP000008703"/>
    </source>
</evidence>
<evidence type="ECO:0000313" key="1">
    <source>
        <dbReference type="EMBL" id="AEM85055.1"/>
    </source>
</evidence>
<dbReference type="AlphaFoldDB" id="G2P5M4"/>